<dbReference type="GO" id="GO:0006203">
    <property type="term" value="P:dGTP catabolic process"/>
    <property type="evidence" value="ECO:0007669"/>
    <property type="project" value="TreeGrafter"/>
</dbReference>
<evidence type="ECO:0000256" key="1">
    <source>
        <dbReference type="ARBA" id="ARBA00022801"/>
    </source>
</evidence>
<dbReference type="Proteomes" id="UP000219215">
    <property type="component" value="Chromosome DPRO"/>
</dbReference>
<dbReference type="EMBL" id="LT907975">
    <property type="protein sequence ID" value="SOB57156.1"/>
    <property type="molecule type" value="Genomic_DNA"/>
</dbReference>
<dbReference type="PROSITE" id="PS51831">
    <property type="entry name" value="HD"/>
    <property type="match status" value="1"/>
</dbReference>
<dbReference type="Pfam" id="PF01966">
    <property type="entry name" value="HD"/>
    <property type="match status" value="1"/>
</dbReference>
<dbReference type="InterPro" id="IPR006261">
    <property type="entry name" value="dGTPase"/>
</dbReference>
<reference evidence="4" key="1">
    <citation type="submission" date="2017-09" db="EMBL/GenBank/DDBJ databases">
        <authorList>
            <person name="Regsiter A."/>
            <person name="William W."/>
        </authorList>
    </citation>
    <scope>NUCLEOTIDE SEQUENCE [LARGE SCALE GENOMIC DNA]</scope>
    <source>
        <strain evidence="4">500-1</strain>
    </source>
</reference>
<gene>
    <name evidence="3" type="ORF">DPRO_0277</name>
</gene>
<dbReference type="PANTHER" id="PTHR11373">
    <property type="entry name" value="DEOXYNUCLEOSIDE TRIPHOSPHATE TRIPHOSPHOHYDROLASE"/>
    <property type="match status" value="1"/>
</dbReference>
<dbReference type="CDD" id="cd00077">
    <property type="entry name" value="HDc"/>
    <property type="match status" value="1"/>
</dbReference>
<dbReference type="KEGG" id="pprf:DPRO_0277"/>
<dbReference type="Pfam" id="PF13286">
    <property type="entry name" value="HD_assoc"/>
    <property type="match status" value="1"/>
</dbReference>
<sequence>MDFTKGFAVKNSFYTSFDTECIGRGQSKNDKGRTPFEQDRDRIIYSPAFRRLQNKTQVFLSGEFDFYRTRLTHSMEVSQIGRSIVNHLNRTSTALSDDHHIDQDLVESICLAHDIGHPSFGHAGEQVLNTMMQESGGFEGNAQNLRILVDLFYRDKTCWSGMKPTRAFLDGMLKYKTLFSESEKKKHHFIYDFQSDILEFVSPDQLFTSLFDTEKERNSFKSLECRIMDWADDIAYSIHDIDDGIRAGFISMKNIRNWMDEHNDDLSKDQHGFLDDLCLAIADDSFSSFLARLIGTFIHGTTLVERETPLSESTNRYNYDIHISEDCLELCTLLKRLAISLVFHTPQVHQLEFKGGRILKGLFEVMEQEYLNGRANYNLLPAHYHNAMNNGDVHHRRRLLCDYLSGMTDGFVVRTYKRMFDPDFGSIIDLI</sequence>
<dbReference type="InterPro" id="IPR006674">
    <property type="entry name" value="HD_domain"/>
</dbReference>
<keyword evidence="1 3" id="KW-0378">Hydrolase</keyword>
<proteinExistence type="predicted"/>
<protein>
    <submittedName>
        <fullName evidence="3">Deoxyguanosinetriphosphate triphosphohydrolase-like protein</fullName>
    </submittedName>
</protein>
<keyword evidence="4" id="KW-1185">Reference proteome</keyword>
<dbReference type="InterPro" id="IPR026875">
    <property type="entry name" value="PHydrolase_assoc_dom"/>
</dbReference>
<organism evidence="3 4">
    <name type="scientific">Pseudodesulfovibrio profundus</name>
    <dbReference type="NCBI Taxonomy" id="57320"/>
    <lineage>
        <taxon>Bacteria</taxon>
        <taxon>Pseudomonadati</taxon>
        <taxon>Thermodesulfobacteriota</taxon>
        <taxon>Desulfovibrionia</taxon>
        <taxon>Desulfovibrionales</taxon>
        <taxon>Desulfovibrionaceae</taxon>
    </lineage>
</organism>
<evidence type="ECO:0000313" key="4">
    <source>
        <dbReference type="Proteomes" id="UP000219215"/>
    </source>
</evidence>
<dbReference type="AlphaFoldDB" id="A0A2C8F422"/>
<dbReference type="Gene3D" id="1.10.3210.10">
    <property type="entry name" value="Hypothetical protein af1432"/>
    <property type="match status" value="1"/>
</dbReference>
<dbReference type="RefSeq" id="WP_232005666.1">
    <property type="nucleotide sequence ID" value="NZ_LT907975.1"/>
</dbReference>
<dbReference type="InterPro" id="IPR003607">
    <property type="entry name" value="HD/PDEase_dom"/>
</dbReference>
<dbReference type="SUPFAM" id="SSF109604">
    <property type="entry name" value="HD-domain/PDEase-like"/>
    <property type="match status" value="1"/>
</dbReference>
<dbReference type="SMART" id="SM00471">
    <property type="entry name" value="HDc"/>
    <property type="match status" value="1"/>
</dbReference>
<dbReference type="GO" id="GO:0008832">
    <property type="term" value="F:dGTPase activity"/>
    <property type="evidence" value="ECO:0007669"/>
    <property type="project" value="TreeGrafter"/>
</dbReference>
<dbReference type="PANTHER" id="PTHR11373:SF32">
    <property type="entry name" value="DEOXYGUANOSINETRIPHOSPHATE TRIPHOSPHOHYDROLASE"/>
    <property type="match status" value="1"/>
</dbReference>
<dbReference type="NCBIfam" id="TIGR01353">
    <property type="entry name" value="dGTP_triPase"/>
    <property type="match status" value="1"/>
</dbReference>
<name>A0A2C8F422_9BACT</name>
<accession>A0A2C8F422</accession>
<evidence type="ECO:0000313" key="3">
    <source>
        <dbReference type="EMBL" id="SOB57156.1"/>
    </source>
</evidence>
<dbReference type="InterPro" id="IPR050135">
    <property type="entry name" value="dGTPase-like"/>
</dbReference>
<evidence type="ECO:0000259" key="2">
    <source>
        <dbReference type="PROSITE" id="PS51831"/>
    </source>
</evidence>
<feature type="domain" description="HD" evidence="2">
    <location>
        <begin position="70"/>
        <end position="237"/>
    </location>
</feature>